<gene>
    <name evidence="1" type="ORF">AVEN_272911_1</name>
</gene>
<proteinExistence type="predicted"/>
<sequence>LEILHQDDGSIFIPENCCKKVLDSLNMSSSNPVSVPFDKSLTCMDHSETLQEDIPYRKAVGNLMYLAVVSRRDIAYSVGVLPRVIEKPSKVHWCLFKKVLKYLKGTLRRGILYQSSSPCKLLEALIGDVSIGNQHLV</sequence>
<comment type="caution">
    <text evidence="1">The sequence shown here is derived from an EMBL/GenBank/DDBJ whole genome shotgun (WGS) entry which is preliminary data.</text>
</comment>
<organism evidence="1 2">
    <name type="scientific">Araneus ventricosus</name>
    <name type="common">Orbweaver spider</name>
    <name type="synonym">Epeira ventricosa</name>
    <dbReference type="NCBI Taxonomy" id="182803"/>
    <lineage>
        <taxon>Eukaryota</taxon>
        <taxon>Metazoa</taxon>
        <taxon>Ecdysozoa</taxon>
        <taxon>Arthropoda</taxon>
        <taxon>Chelicerata</taxon>
        <taxon>Arachnida</taxon>
        <taxon>Araneae</taxon>
        <taxon>Araneomorphae</taxon>
        <taxon>Entelegynae</taxon>
        <taxon>Araneoidea</taxon>
        <taxon>Araneidae</taxon>
        <taxon>Araneus</taxon>
    </lineage>
</organism>
<dbReference type="PANTHER" id="PTHR11439">
    <property type="entry name" value="GAG-POL-RELATED RETROTRANSPOSON"/>
    <property type="match status" value="1"/>
</dbReference>
<accession>A0A4Y2W716</accession>
<feature type="non-terminal residue" evidence="1">
    <location>
        <position position="1"/>
    </location>
</feature>
<name>A0A4Y2W716_ARAVE</name>
<dbReference type="OrthoDB" id="6434303at2759"/>
<evidence type="ECO:0000313" key="1">
    <source>
        <dbReference type="EMBL" id="GBO32812.1"/>
    </source>
</evidence>
<dbReference type="AlphaFoldDB" id="A0A4Y2W716"/>
<dbReference type="Proteomes" id="UP000499080">
    <property type="component" value="Unassembled WGS sequence"/>
</dbReference>
<evidence type="ECO:0000313" key="2">
    <source>
        <dbReference type="Proteomes" id="UP000499080"/>
    </source>
</evidence>
<protein>
    <recommendedName>
        <fullName evidence="3">Retrovirus-related Pol polyprotein from transposon TNT 1-94</fullName>
    </recommendedName>
</protein>
<reference evidence="1 2" key="1">
    <citation type="journal article" date="2019" name="Sci. Rep.">
        <title>Orb-weaving spider Araneus ventricosus genome elucidates the spidroin gene catalogue.</title>
        <authorList>
            <person name="Kono N."/>
            <person name="Nakamura H."/>
            <person name="Ohtoshi R."/>
            <person name="Moran D.A.P."/>
            <person name="Shinohara A."/>
            <person name="Yoshida Y."/>
            <person name="Fujiwara M."/>
            <person name="Mori M."/>
            <person name="Tomita M."/>
            <person name="Arakawa K."/>
        </authorList>
    </citation>
    <scope>NUCLEOTIDE SEQUENCE [LARGE SCALE GENOMIC DNA]</scope>
</reference>
<evidence type="ECO:0008006" key="3">
    <source>
        <dbReference type="Google" id="ProtNLM"/>
    </source>
</evidence>
<keyword evidence="2" id="KW-1185">Reference proteome</keyword>
<dbReference type="EMBL" id="BGPR01056305">
    <property type="protein sequence ID" value="GBO32812.1"/>
    <property type="molecule type" value="Genomic_DNA"/>
</dbReference>
<dbReference type="PANTHER" id="PTHR11439:SF463">
    <property type="entry name" value="REVERSE TRANSCRIPTASE TY1_COPIA-TYPE DOMAIN-CONTAINING PROTEIN"/>
    <property type="match status" value="1"/>
</dbReference>